<gene>
    <name evidence="6" type="ORF">ACFPZJ_26315</name>
</gene>
<keyword evidence="4" id="KW-0804">Transcription</keyword>
<dbReference type="Gene3D" id="1.10.10.10">
    <property type="entry name" value="Winged helix-like DNA-binding domain superfamily/Winged helix DNA-binding domain"/>
    <property type="match status" value="1"/>
</dbReference>
<dbReference type="InterPro" id="IPR036388">
    <property type="entry name" value="WH-like_DNA-bd_sf"/>
</dbReference>
<sequence length="336" mass="34933">MATACLLTQDARCGEELARLTLVRMCAQWRRVPRNDVDFHVRRCLVQGHLRGGARLLGGARERVVLVLRYWDGLGETEIAHVLGCSVGAVRSTARRGVRRALVGRTVPAGREWAALRAGFAADLDGMTSSAVPLDEIQRDGAARRRRRMRAVAAGCALLLAPPAVLAADQFGSRGATGSAEAADDAVPGPVRIVASGERVAAAPGVDVWLTPDGKHWSTPQAPNQFRGAGDVNLAAGEPGISAQAEAVQGRYFLSGLYYGLSGDAARVEIGVGDRRITANVLTLAGDRGWGVWYASAPLSGPEGDDLLAGGGGPTVTVYDAAGAVVARSGIGAVPS</sequence>
<evidence type="ECO:0000256" key="3">
    <source>
        <dbReference type="ARBA" id="ARBA00023082"/>
    </source>
</evidence>
<comment type="caution">
    <text evidence="6">The sequence shown here is derived from an EMBL/GenBank/DDBJ whole genome shotgun (WGS) entry which is preliminary data.</text>
</comment>
<evidence type="ECO:0000259" key="5">
    <source>
        <dbReference type="Pfam" id="PF08281"/>
    </source>
</evidence>
<dbReference type="InterPro" id="IPR013324">
    <property type="entry name" value="RNA_pol_sigma_r3/r4-like"/>
</dbReference>
<dbReference type="RefSeq" id="WP_381026339.1">
    <property type="nucleotide sequence ID" value="NZ_JBHSNY010000009.1"/>
</dbReference>
<dbReference type="SUPFAM" id="SSF88659">
    <property type="entry name" value="Sigma3 and sigma4 domains of RNA polymerase sigma factors"/>
    <property type="match status" value="1"/>
</dbReference>
<name>A0ABW0UVF2_9ACTN</name>
<dbReference type="CDD" id="cd06171">
    <property type="entry name" value="Sigma70_r4"/>
    <property type="match status" value="1"/>
</dbReference>
<dbReference type="Proteomes" id="UP001596154">
    <property type="component" value="Unassembled WGS sequence"/>
</dbReference>
<proteinExistence type="inferred from homology"/>
<keyword evidence="2" id="KW-0805">Transcription regulation</keyword>
<protein>
    <submittedName>
        <fullName evidence="6">Sigma factor-like helix-turn-helix DNA-binding protein</fullName>
    </submittedName>
</protein>
<evidence type="ECO:0000313" key="7">
    <source>
        <dbReference type="Proteomes" id="UP001596154"/>
    </source>
</evidence>
<comment type="similarity">
    <text evidence="1">Belongs to the sigma-70 factor family. ECF subfamily.</text>
</comment>
<dbReference type="EMBL" id="JBHSNY010000009">
    <property type="protein sequence ID" value="MFC5637252.1"/>
    <property type="molecule type" value="Genomic_DNA"/>
</dbReference>
<feature type="domain" description="RNA polymerase sigma factor 70 region 4 type 2" evidence="5">
    <location>
        <begin position="61"/>
        <end position="100"/>
    </location>
</feature>
<evidence type="ECO:0000256" key="1">
    <source>
        <dbReference type="ARBA" id="ARBA00010641"/>
    </source>
</evidence>
<keyword evidence="7" id="KW-1185">Reference proteome</keyword>
<organism evidence="6 7">
    <name type="scientific">Streptomyces bullii</name>
    <dbReference type="NCBI Taxonomy" id="349910"/>
    <lineage>
        <taxon>Bacteria</taxon>
        <taxon>Bacillati</taxon>
        <taxon>Actinomycetota</taxon>
        <taxon>Actinomycetes</taxon>
        <taxon>Kitasatosporales</taxon>
        <taxon>Streptomycetaceae</taxon>
        <taxon>Streptomyces</taxon>
    </lineage>
</organism>
<dbReference type="InterPro" id="IPR013249">
    <property type="entry name" value="RNA_pol_sigma70_r4_t2"/>
</dbReference>
<evidence type="ECO:0000313" key="6">
    <source>
        <dbReference type="EMBL" id="MFC5637252.1"/>
    </source>
</evidence>
<evidence type="ECO:0000256" key="2">
    <source>
        <dbReference type="ARBA" id="ARBA00023015"/>
    </source>
</evidence>
<reference evidence="7" key="1">
    <citation type="journal article" date="2019" name="Int. J. Syst. Evol. Microbiol.">
        <title>The Global Catalogue of Microorganisms (GCM) 10K type strain sequencing project: providing services to taxonomists for standard genome sequencing and annotation.</title>
        <authorList>
            <consortium name="The Broad Institute Genomics Platform"/>
            <consortium name="The Broad Institute Genome Sequencing Center for Infectious Disease"/>
            <person name="Wu L."/>
            <person name="Ma J."/>
        </authorList>
    </citation>
    <scope>NUCLEOTIDE SEQUENCE [LARGE SCALE GENOMIC DNA]</scope>
    <source>
        <strain evidence="7">CGMCC 4.7248</strain>
    </source>
</reference>
<dbReference type="Pfam" id="PF08281">
    <property type="entry name" value="Sigma70_r4_2"/>
    <property type="match status" value="1"/>
</dbReference>
<accession>A0ABW0UVF2</accession>
<keyword evidence="3" id="KW-0731">Sigma factor</keyword>
<evidence type="ECO:0000256" key="4">
    <source>
        <dbReference type="ARBA" id="ARBA00023163"/>
    </source>
</evidence>